<keyword evidence="1" id="KW-0812">Transmembrane</keyword>
<keyword evidence="3" id="KW-1185">Reference proteome</keyword>
<dbReference type="RefSeq" id="WP_315946756.1">
    <property type="nucleotide sequence ID" value="NZ_JAWCUA010000007.1"/>
</dbReference>
<sequence>MGWHIYCEKILSILPKNRLLALDVFRGLTITAMVLVNNPGSWSYVYPPMLHAQWHGWTPTDLIFPFFVFIVGVSIAIVMNREMAKGTNKLSLIKNASVRAAKLFGLGLFLALFYFNVFAADYSWVESKLMSVRVMGVLQRLGLVFLFTVIIVLYFGRFGRGLWITGLLLGYWAIMMLIPYTDNNGVVYQGLLQHGNSLAAWLDNVILGSEHVYYSKAQPFAFDPEGILSTFPAIAGALAGVFTGDLLTDKSRTLINKTKTMFCWGLALIIAGELYGLVFPINKALWTSSFVVMTTGWALFILGLLTWLIDIKGYKNWSAPFVVFGANAILFYLFSAVVARLFMMIPIGNISLQGWLYHQVYSPLFGNLNGSLMYAISFLLMSYVVMHILYKKKIFFKV</sequence>
<feature type="transmembrane region" description="Helical" evidence="1">
    <location>
        <begin position="62"/>
        <end position="79"/>
    </location>
</feature>
<feature type="transmembrane region" description="Helical" evidence="1">
    <location>
        <begin position="227"/>
        <end position="248"/>
    </location>
</feature>
<feature type="transmembrane region" description="Helical" evidence="1">
    <location>
        <begin position="162"/>
        <end position="181"/>
    </location>
</feature>
<accession>A0ABU3R0D9</accession>
<gene>
    <name evidence="2" type="ORF">RT723_09120</name>
</gene>
<keyword evidence="1" id="KW-0472">Membrane</keyword>
<dbReference type="PANTHER" id="PTHR31061">
    <property type="entry name" value="LD22376P"/>
    <property type="match status" value="1"/>
</dbReference>
<feature type="transmembrane region" description="Helical" evidence="1">
    <location>
        <begin position="260"/>
        <end position="278"/>
    </location>
</feature>
<name>A0ABU3R0D9_9GAMM</name>
<comment type="caution">
    <text evidence="2">The sequence shown here is derived from an EMBL/GenBank/DDBJ whole genome shotgun (WGS) entry which is preliminary data.</text>
</comment>
<dbReference type="Proteomes" id="UP001257914">
    <property type="component" value="Unassembled WGS sequence"/>
</dbReference>
<evidence type="ECO:0000313" key="2">
    <source>
        <dbReference type="EMBL" id="MDU0113154.1"/>
    </source>
</evidence>
<proteinExistence type="predicted"/>
<evidence type="ECO:0000256" key="1">
    <source>
        <dbReference type="SAM" id="Phobius"/>
    </source>
</evidence>
<feature type="transmembrane region" description="Helical" evidence="1">
    <location>
        <begin position="20"/>
        <end position="42"/>
    </location>
</feature>
<dbReference type="EMBL" id="JAWCUA010000007">
    <property type="protein sequence ID" value="MDU0113154.1"/>
    <property type="molecule type" value="Genomic_DNA"/>
</dbReference>
<feature type="transmembrane region" description="Helical" evidence="1">
    <location>
        <begin position="137"/>
        <end position="155"/>
    </location>
</feature>
<dbReference type="PANTHER" id="PTHR31061:SF24">
    <property type="entry name" value="LD22376P"/>
    <property type="match status" value="1"/>
</dbReference>
<keyword evidence="1" id="KW-1133">Transmembrane helix</keyword>
<feature type="transmembrane region" description="Helical" evidence="1">
    <location>
        <begin position="284"/>
        <end position="309"/>
    </location>
</feature>
<feature type="transmembrane region" description="Helical" evidence="1">
    <location>
        <begin position="372"/>
        <end position="390"/>
    </location>
</feature>
<organism evidence="2 3">
    <name type="scientific">Psychrosphaera aquimarina</name>
    <dbReference type="NCBI Taxonomy" id="2044854"/>
    <lineage>
        <taxon>Bacteria</taxon>
        <taxon>Pseudomonadati</taxon>
        <taxon>Pseudomonadota</taxon>
        <taxon>Gammaproteobacteria</taxon>
        <taxon>Alteromonadales</taxon>
        <taxon>Pseudoalteromonadaceae</taxon>
        <taxon>Psychrosphaera</taxon>
    </lineage>
</organism>
<evidence type="ECO:0000313" key="3">
    <source>
        <dbReference type="Proteomes" id="UP001257914"/>
    </source>
</evidence>
<feature type="transmembrane region" description="Helical" evidence="1">
    <location>
        <begin position="321"/>
        <end position="352"/>
    </location>
</feature>
<reference evidence="2 3" key="1">
    <citation type="submission" date="2023-10" db="EMBL/GenBank/DDBJ databases">
        <title>Psychrosphaera aquimaarina strain SW33 isolated from seawater.</title>
        <authorList>
            <person name="Bayburt H."/>
            <person name="Kim J.M."/>
            <person name="Choi B.J."/>
            <person name="Jeon C.O."/>
        </authorList>
    </citation>
    <scope>NUCLEOTIDE SEQUENCE [LARGE SCALE GENOMIC DNA]</scope>
    <source>
        <strain evidence="2 3">KCTC 52743</strain>
    </source>
</reference>
<feature type="transmembrane region" description="Helical" evidence="1">
    <location>
        <begin position="100"/>
        <end position="117"/>
    </location>
</feature>
<protein>
    <submittedName>
        <fullName evidence="2">DUF5009 domain-containing protein</fullName>
    </submittedName>
</protein>